<feature type="transmembrane region" description="Helical" evidence="1">
    <location>
        <begin position="61"/>
        <end position="81"/>
    </location>
</feature>
<comment type="caution">
    <text evidence="2">The sequence shown here is derived from an EMBL/GenBank/DDBJ whole genome shotgun (WGS) entry which is preliminary data.</text>
</comment>
<sequence>MVFECSAIILIILILSVLILRSGSRSGWGVAVLPLLLVPAGHIAGNWLVPPFSRLIPADTPATWIGFELITLAVTCLLLGLISYKIKRRSAKLAYLVVCGGFSVILTCVLIVRTVL</sequence>
<keyword evidence="3" id="KW-1185">Reference proteome</keyword>
<gene>
    <name evidence="2" type="ORF">H8717_09710</name>
</gene>
<accession>A0ABR7NJT9</accession>
<feature type="transmembrane region" description="Helical" evidence="1">
    <location>
        <begin position="6"/>
        <end position="23"/>
    </location>
</feature>
<evidence type="ECO:0000313" key="2">
    <source>
        <dbReference type="EMBL" id="MBC8576677.1"/>
    </source>
</evidence>
<dbReference type="RefSeq" id="WP_262400182.1">
    <property type="nucleotide sequence ID" value="NZ_JACRTB010000014.1"/>
</dbReference>
<feature type="transmembrane region" description="Helical" evidence="1">
    <location>
        <begin position="93"/>
        <end position="112"/>
    </location>
</feature>
<protein>
    <submittedName>
        <fullName evidence="2">Uncharacterized protein</fullName>
    </submittedName>
</protein>
<feature type="transmembrane region" description="Helical" evidence="1">
    <location>
        <begin position="30"/>
        <end position="49"/>
    </location>
</feature>
<keyword evidence="1" id="KW-0812">Transmembrane</keyword>
<dbReference type="EMBL" id="JACRTB010000014">
    <property type="protein sequence ID" value="MBC8576677.1"/>
    <property type="molecule type" value="Genomic_DNA"/>
</dbReference>
<reference evidence="2 3" key="1">
    <citation type="submission" date="2020-08" db="EMBL/GenBank/DDBJ databases">
        <title>Genome public.</title>
        <authorList>
            <person name="Liu C."/>
            <person name="Sun Q."/>
        </authorList>
    </citation>
    <scope>NUCLEOTIDE SEQUENCE [LARGE SCALE GENOMIC DNA]</scope>
    <source>
        <strain evidence="2 3">BX1</strain>
    </source>
</reference>
<evidence type="ECO:0000256" key="1">
    <source>
        <dbReference type="SAM" id="Phobius"/>
    </source>
</evidence>
<organism evidence="2 3">
    <name type="scientific">Yanshouia hominis</name>
    <dbReference type="NCBI Taxonomy" id="2763673"/>
    <lineage>
        <taxon>Bacteria</taxon>
        <taxon>Bacillati</taxon>
        <taxon>Bacillota</taxon>
        <taxon>Clostridia</taxon>
        <taxon>Eubacteriales</taxon>
        <taxon>Oscillospiraceae</taxon>
        <taxon>Yanshouia</taxon>
    </lineage>
</organism>
<proteinExistence type="predicted"/>
<keyword evidence="1" id="KW-0472">Membrane</keyword>
<name>A0ABR7NJT9_9FIRM</name>
<evidence type="ECO:0000313" key="3">
    <source>
        <dbReference type="Proteomes" id="UP000658131"/>
    </source>
</evidence>
<dbReference type="Proteomes" id="UP000658131">
    <property type="component" value="Unassembled WGS sequence"/>
</dbReference>
<keyword evidence="1" id="KW-1133">Transmembrane helix</keyword>